<proteinExistence type="inferred from homology"/>
<protein>
    <submittedName>
        <fullName evidence="4">Arrestin_C domain-containing protein</fullName>
    </submittedName>
</protein>
<evidence type="ECO:0000256" key="1">
    <source>
        <dbReference type="ARBA" id="ARBA00005298"/>
    </source>
</evidence>
<dbReference type="STRING" id="70415.A0A5S6Q919"/>
<dbReference type="Pfam" id="PF00339">
    <property type="entry name" value="Arrestin_N"/>
    <property type="match status" value="1"/>
</dbReference>
<keyword evidence="3" id="KW-1185">Reference proteome</keyword>
<dbReference type="InterPro" id="IPR014752">
    <property type="entry name" value="Arrestin-like_C"/>
</dbReference>
<dbReference type="InterPro" id="IPR014756">
    <property type="entry name" value="Ig_E-set"/>
</dbReference>
<dbReference type="Proteomes" id="UP000046395">
    <property type="component" value="Unassembled WGS sequence"/>
</dbReference>
<dbReference type="WBParaSite" id="TMUE_1000003457.1">
    <property type="protein sequence ID" value="TMUE_1000003457.1"/>
    <property type="gene ID" value="WBGene00285211"/>
</dbReference>
<evidence type="ECO:0000313" key="4">
    <source>
        <dbReference type="WBParaSite" id="TMUE_1000003457.1"/>
    </source>
</evidence>
<organism evidence="3 4">
    <name type="scientific">Trichuris muris</name>
    <name type="common">Mouse whipworm</name>
    <dbReference type="NCBI Taxonomy" id="70415"/>
    <lineage>
        <taxon>Eukaryota</taxon>
        <taxon>Metazoa</taxon>
        <taxon>Ecdysozoa</taxon>
        <taxon>Nematoda</taxon>
        <taxon>Enoplea</taxon>
        <taxon>Dorylaimia</taxon>
        <taxon>Trichinellida</taxon>
        <taxon>Trichuridae</taxon>
        <taxon>Trichuris</taxon>
    </lineage>
</organism>
<dbReference type="InterPro" id="IPR011022">
    <property type="entry name" value="Arrestin_C-like"/>
</dbReference>
<dbReference type="InterPro" id="IPR050357">
    <property type="entry name" value="Arrestin_domain-protein"/>
</dbReference>
<feature type="domain" description="Arrestin C-terminal-like" evidence="2">
    <location>
        <begin position="170"/>
        <end position="300"/>
    </location>
</feature>
<evidence type="ECO:0000313" key="3">
    <source>
        <dbReference type="Proteomes" id="UP000046395"/>
    </source>
</evidence>
<comment type="similarity">
    <text evidence="1">Belongs to the arrestin family.</text>
</comment>
<evidence type="ECO:0000259" key="2">
    <source>
        <dbReference type="SMART" id="SM01017"/>
    </source>
</evidence>
<sequence length="399" mass="44588">MGKIRCLEIVLIGEQGTFPAGRLIEGNLLLVVNQSQRIDRISVRFRGRAKTNWTKHQGKTSTHYGDQEVYFDNWINTQYVDMYQGNVVPAGCHRIPFTFRLPERLPSSYEGLYGNVRYDCTAVLSRAWKLDLVCRKAFRVLAAVDLNSMQDVGRPLKFRETQDIYCCCFRRGSLGLNVQLPKIGYTPGELLDASCEIVNNSTKTIDIIVVALKQYVTFRGKTLWLSHNGIKEVSKDVTQLELSTSIEPGAGSQLGFQIFVPMVPPRMVACSIIDIEYLLKIRVGAWLHCSIPIVIGTIPVNAASDQSVSPSSQNLWPLEHASAESDGHGSSYSYVNRFPMQDTPPPYRPETPPPSYDTCLLVGGVTHVRCCDLNDSDETSEDATPMSSFYPLLACDRYS</sequence>
<dbReference type="SUPFAM" id="SSF81296">
    <property type="entry name" value="E set domains"/>
    <property type="match status" value="2"/>
</dbReference>
<dbReference type="Pfam" id="PF02752">
    <property type="entry name" value="Arrestin_C"/>
    <property type="match status" value="1"/>
</dbReference>
<name>A0A5S6Q919_TRIMR</name>
<dbReference type="GO" id="GO:0005737">
    <property type="term" value="C:cytoplasm"/>
    <property type="evidence" value="ECO:0007669"/>
    <property type="project" value="TreeGrafter"/>
</dbReference>
<dbReference type="AlphaFoldDB" id="A0A5S6Q919"/>
<reference evidence="4" key="1">
    <citation type="submission" date="2019-12" db="UniProtKB">
        <authorList>
            <consortium name="WormBaseParasite"/>
        </authorList>
    </citation>
    <scope>IDENTIFICATION</scope>
</reference>
<dbReference type="PANTHER" id="PTHR11188">
    <property type="entry name" value="ARRESTIN DOMAIN CONTAINING PROTEIN"/>
    <property type="match status" value="1"/>
</dbReference>
<dbReference type="InterPro" id="IPR011021">
    <property type="entry name" value="Arrestin-like_N"/>
</dbReference>
<accession>A0A5S6Q919</accession>
<dbReference type="Gene3D" id="2.60.40.640">
    <property type="match status" value="2"/>
</dbReference>
<dbReference type="GO" id="GO:0015031">
    <property type="term" value="P:protein transport"/>
    <property type="evidence" value="ECO:0007669"/>
    <property type="project" value="TreeGrafter"/>
</dbReference>
<dbReference type="PANTHER" id="PTHR11188:SF176">
    <property type="entry name" value="ARRESTIN DOMAIN-CONTAINING PROTEIN 1"/>
    <property type="match status" value="1"/>
</dbReference>
<dbReference type="SMART" id="SM01017">
    <property type="entry name" value="Arrestin_C"/>
    <property type="match status" value="1"/>
</dbReference>